<comment type="similarity">
    <text evidence="5">Belongs to the glycosyltransferase 26 family. TagA/TarA subfamily.</text>
</comment>
<gene>
    <name evidence="6" type="ORF">HMPREF0872_02205</name>
</gene>
<comment type="function">
    <text evidence="5">Catalyzes the conversion of GlcNAc-PP-undecaprenol into ManNAc-GlcNAc-PP-undecaprenol, the first committed lipid intermediate in the de novo synthesis of teichoic acid.</text>
</comment>
<dbReference type="eggNOG" id="COG1922">
    <property type="taxonomic scope" value="Bacteria"/>
</dbReference>
<dbReference type="EMBL" id="JRNT01000006">
    <property type="protein sequence ID" value="KGF47923.1"/>
    <property type="molecule type" value="Genomic_DNA"/>
</dbReference>
<dbReference type="CDD" id="cd06533">
    <property type="entry name" value="Glyco_transf_WecG_TagA"/>
    <property type="match status" value="1"/>
</dbReference>
<evidence type="ECO:0000256" key="4">
    <source>
        <dbReference type="ARBA" id="ARBA00023316"/>
    </source>
</evidence>
<dbReference type="EC" id="2.4.1.187" evidence="5"/>
<comment type="pathway">
    <text evidence="5">Cell wall biogenesis; teichoic acid biosynthesis.</text>
</comment>
<accession>A0A096ALH0</accession>
<evidence type="ECO:0000256" key="5">
    <source>
        <dbReference type="HAMAP-Rule" id="MF_02070"/>
    </source>
</evidence>
<reference evidence="6 7" key="1">
    <citation type="submission" date="2014-07" db="EMBL/GenBank/DDBJ databases">
        <authorList>
            <person name="McCorrison J."/>
            <person name="Sanka R."/>
            <person name="Torralba M."/>
            <person name="Gillis M."/>
            <person name="Haft D.H."/>
            <person name="Methe B."/>
            <person name="Sutton G."/>
            <person name="Nelson K.E."/>
        </authorList>
    </citation>
    <scope>NUCLEOTIDE SEQUENCE [LARGE SCALE GENOMIC DNA]</scope>
    <source>
        <strain evidence="6 7">DNF00314</strain>
    </source>
</reference>
<keyword evidence="1 5" id="KW-0328">Glycosyltransferase</keyword>
<dbReference type="NCBIfam" id="TIGR00696">
    <property type="entry name" value="wecG_tagA_cpsF"/>
    <property type="match status" value="1"/>
</dbReference>
<dbReference type="GO" id="GO:0047244">
    <property type="term" value="F:N-acetylglucosaminyldiphosphoundecaprenol N-acetyl-beta-D-mannosaminyltransferase activity"/>
    <property type="evidence" value="ECO:0007669"/>
    <property type="project" value="UniProtKB-UniRule"/>
</dbReference>
<evidence type="ECO:0000256" key="2">
    <source>
        <dbReference type="ARBA" id="ARBA00022679"/>
    </source>
</evidence>
<dbReference type="Proteomes" id="UP000029628">
    <property type="component" value="Unassembled WGS sequence"/>
</dbReference>
<organism evidence="6 7">
    <name type="scientific">Veillonella montpellierensis DNF00314</name>
    <dbReference type="NCBI Taxonomy" id="1401067"/>
    <lineage>
        <taxon>Bacteria</taxon>
        <taxon>Bacillati</taxon>
        <taxon>Bacillota</taxon>
        <taxon>Negativicutes</taxon>
        <taxon>Veillonellales</taxon>
        <taxon>Veillonellaceae</taxon>
        <taxon>Veillonella</taxon>
    </lineage>
</organism>
<dbReference type="PANTHER" id="PTHR34136">
    <property type="match status" value="1"/>
</dbReference>
<dbReference type="GO" id="GO:0071555">
    <property type="term" value="P:cell wall organization"/>
    <property type="evidence" value="ECO:0007669"/>
    <property type="project" value="UniProtKB-KW"/>
</dbReference>
<dbReference type="GO" id="GO:0019350">
    <property type="term" value="P:teichoic acid biosynthetic process"/>
    <property type="evidence" value="ECO:0007669"/>
    <property type="project" value="UniProtKB-UniRule"/>
</dbReference>
<proteinExistence type="inferred from homology"/>
<comment type="catalytic activity">
    <reaction evidence="5">
        <text>UDP-N-acetyl-alpha-D-mannosamine + N-acetyl-alpha-D-glucosaminyl-di-trans,octa-cis-undecaprenyl diphosphate = N-acetyl-beta-D-mannosaminyl-(1-&gt;4)-N-acetyl-alpha-D-glucosaminyl di-trans,octa-cis-undecaprenyl diphosphate + UDP + H(+)</text>
        <dbReference type="Rhea" id="RHEA:16053"/>
        <dbReference type="ChEBI" id="CHEBI:15378"/>
        <dbReference type="ChEBI" id="CHEBI:58223"/>
        <dbReference type="ChEBI" id="CHEBI:62959"/>
        <dbReference type="ChEBI" id="CHEBI:68623"/>
        <dbReference type="ChEBI" id="CHEBI:132210"/>
        <dbReference type="EC" id="2.4.1.187"/>
    </reaction>
</comment>
<evidence type="ECO:0000256" key="1">
    <source>
        <dbReference type="ARBA" id="ARBA00022676"/>
    </source>
</evidence>
<keyword evidence="4 5" id="KW-0961">Cell wall biogenesis/degradation</keyword>
<name>A0A096ALH0_9FIRM</name>
<evidence type="ECO:0000313" key="7">
    <source>
        <dbReference type="Proteomes" id="UP000029628"/>
    </source>
</evidence>
<dbReference type="UniPathway" id="UPA00632"/>
<dbReference type="Pfam" id="PF03808">
    <property type="entry name" value="Glyco_tran_WecG"/>
    <property type="match status" value="1"/>
</dbReference>
<sequence>MRCENLRNQLKVLSIPIDAVTMNESVERIYGFMQQPGLHIVATANAEMVMLAREDEELKNILNQASLVVPDGAGVLWAAEQKGEHFPERVTGIDLTRRLFKMAATKNTPIYCLGAADGVAQQAVDNLQREVGPLNIVGIHSGFFNADEEKTIIKTIQDGGAKLIFVALGVPKQEKWIAQQLSQLDGVVAMGVGGSFDVLAGNIPRAPQWMQRHRLEWLYRLYLEPKRITRMVALPKFMFAVKTNKN</sequence>
<keyword evidence="2 5" id="KW-0808">Transferase</keyword>
<dbReference type="HAMAP" id="MF_02070">
    <property type="entry name" value="TagA_TarA"/>
    <property type="match status" value="1"/>
</dbReference>
<dbReference type="InterPro" id="IPR034714">
    <property type="entry name" value="TagA_TarA"/>
</dbReference>
<evidence type="ECO:0000256" key="3">
    <source>
        <dbReference type="ARBA" id="ARBA00022944"/>
    </source>
</evidence>
<dbReference type="AlphaFoldDB" id="A0A096ALH0"/>
<evidence type="ECO:0000313" key="6">
    <source>
        <dbReference type="EMBL" id="KGF47923.1"/>
    </source>
</evidence>
<protein>
    <recommendedName>
        <fullName evidence="5">N-acetylglucosaminyldiphosphoundecaprenol N-acetyl-beta-D-mannosaminyltransferase</fullName>
        <ecNumber evidence="5">2.4.1.187</ecNumber>
    </recommendedName>
    <alternativeName>
        <fullName evidence="5">N-acetylmannosaminyltransferase</fullName>
    </alternativeName>
    <alternativeName>
        <fullName evidence="5">UDP-N-acetylmannosamine transferase</fullName>
    </alternativeName>
    <alternativeName>
        <fullName evidence="5">UDP-N-acetylmannosamine:N-acetylglucosaminyl pyrophosphorylundecaprenol N-acetylmannosaminyltransferase</fullName>
    </alternativeName>
</protein>
<keyword evidence="7" id="KW-1185">Reference proteome</keyword>
<dbReference type="InterPro" id="IPR004629">
    <property type="entry name" value="WecG_TagA_CpsF"/>
</dbReference>
<keyword evidence="3 5" id="KW-0777">Teichoic acid biosynthesis</keyword>
<comment type="caution">
    <text evidence="6">The sequence shown here is derived from an EMBL/GenBank/DDBJ whole genome shotgun (WGS) entry which is preliminary data.</text>
</comment>
<dbReference type="PANTHER" id="PTHR34136:SF1">
    <property type="entry name" value="UDP-N-ACETYL-D-MANNOSAMINURONIC ACID TRANSFERASE"/>
    <property type="match status" value="1"/>
</dbReference>